<protein>
    <submittedName>
        <fullName evidence="2">ODV-EC43</fullName>
    </submittedName>
</protein>
<dbReference type="AlphaFoldDB" id="A0A0K0FZC2"/>
<proteinExistence type="predicted"/>
<dbReference type="WBParaSite" id="SVE_1779900.2">
    <property type="protein sequence ID" value="SVE_1779900.2"/>
    <property type="gene ID" value="SVE_1779900"/>
</dbReference>
<organism evidence="1 2">
    <name type="scientific">Strongyloides venezuelensis</name>
    <name type="common">Threadworm</name>
    <dbReference type="NCBI Taxonomy" id="75913"/>
    <lineage>
        <taxon>Eukaryota</taxon>
        <taxon>Metazoa</taxon>
        <taxon>Ecdysozoa</taxon>
        <taxon>Nematoda</taxon>
        <taxon>Chromadorea</taxon>
        <taxon>Rhabditida</taxon>
        <taxon>Tylenchina</taxon>
        <taxon>Panagrolaimomorpha</taxon>
        <taxon>Strongyloidoidea</taxon>
        <taxon>Strongyloididae</taxon>
        <taxon>Strongyloides</taxon>
    </lineage>
</organism>
<keyword evidence="1" id="KW-1185">Reference proteome</keyword>
<name>A0A0K0FZC2_STRVS</name>
<dbReference type="Proteomes" id="UP000035680">
    <property type="component" value="Unassembled WGS sequence"/>
</dbReference>
<reference evidence="2" key="2">
    <citation type="submission" date="2015-08" db="UniProtKB">
        <authorList>
            <consortium name="WormBaseParasite"/>
        </authorList>
    </citation>
    <scope>IDENTIFICATION</scope>
</reference>
<accession>A0A0K0FZC2</accession>
<evidence type="ECO:0000313" key="1">
    <source>
        <dbReference type="Proteomes" id="UP000035680"/>
    </source>
</evidence>
<reference evidence="1" key="1">
    <citation type="submission" date="2014-07" db="EMBL/GenBank/DDBJ databases">
        <authorList>
            <person name="Martin A.A"/>
            <person name="De Silva N."/>
        </authorList>
    </citation>
    <scope>NUCLEOTIDE SEQUENCE</scope>
</reference>
<evidence type="ECO:0000313" key="2">
    <source>
        <dbReference type="WBParaSite" id="SVE_1779900.2"/>
    </source>
</evidence>
<sequence>MATSNVAVPADNLNSKAVASIVNNDSFSNYANITSRQLNENPLDVLVLFKTYPILLYIENNFSPVSTVADVSKFSRKRKHNNFVLSLYVKSLEKNDLTLESCYPFINLLTTEGSNLELKNIPKFVKYESIMGFIDLNEIYKARNVHHSHALKNENCRFDMCYSTLRFLTPLQIYEGFINECTMMKKYGYVNSIINENFFSLQRAQDTLSKKERYFLNRSQTLTVTKAFYEYLIKININDYENGVKIKFKQIINLLKVLLNVTYLCMELDMDINGCSRLCE</sequence>